<keyword evidence="3" id="KW-1185">Reference proteome</keyword>
<evidence type="ECO:0000313" key="3">
    <source>
        <dbReference type="Proteomes" id="UP000789595"/>
    </source>
</evidence>
<evidence type="ECO:0000313" key="2">
    <source>
        <dbReference type="EMBL" id="CAH0369659.1"/>
    </source>
</evidence>
<feature type="non-terminal residue" evidence="2">
    <location>
        <position position="105"/>
    </location>
</feature>
<dbReference type="AlphaFoldDB" id="A0A8J2SKW1"/>
<evidence type="ECO:0000256" key="1">
    <source>
        <dbReference type="SAM" id="SignalP"/>
    </source>
</evidence>
<organism evidence="2 3">
    <name type="scientific">Pelagomonas calceolata</name>
    <dbReference type="NCBI Taxonomy" id="35677"/>
    <lineage>
        <taxon>Eukaryota</taxon>
        <taxon>Sar</taxon>
        <taxon>Stramenopiles</taxon>
        <taxon>Ochrophyta</taxon>
        <taxon>Pelagophyceae</taxon>
        <taxon>Pelagomonadales</taxon>
        <taxon>Pelagomonadaceae</taxon>
        <taxon>Pelagomonas</taxon>
    </lineage>
</organism>
<dbReference type="EMBL" id="CAKKNE010000002">
    <property type="protein sequence ID" value="CAH0369659.1"/>
    <property type="molecule type" value="Genomic_DNA"/>
</dbReference>
<reference evidence="2" key="1">
    <citation type="submission" date="2021-11" db="EMBL/GenBank/DDBJ databases">
        <authorList>
            <consortium name="Genoscope - CEA"/>
            <person name="William W."/>
        </authorList>
    </citation>
    <scope>NUCLEOTIDE SEQUENCE</scope>
</reference>
<sequence>MLRTLALLIIVAQTTARVNNAPVCAIGLKKGARVRLPGGARRASPALQIRVRKQLPIPIINGAHVAQLKNCREDVGAFRQTCCALPEALPFVHAFNETREPFNTT</sequence>
<accession>A0A8J2SKW1</accession>
<comment type="caution">
    <text evidence="2">The sequence shown here is derived from an EMBL/GenBank/DDBJ whole genome shotgun (WGS) entry which is preliminary data.</text>
</comment>
<feature type="signal peptide" evidence="1">
    <location>
        <begin position="1"/>
        <end position="16"/>
    </location>
</feature>
<evidence type="ECO:0008006" key="4">
    <source>
        <dbReference type="Google" id="ProtNLM"/>
    </source>
</evidence>
<name>A0A8J2SKW1_9STRA</name>
<proteinExistence type="predicted"/>
<gene>
    <name evidence="2" type="ORF">PECAL_2P27890</name>
</gene>
<dbReference type="Proteomes" id="UP000789595">
    <property type="component" value="Unassembled WGS sequence"/>
</dbReference>
<keyword evidence="1" id="KW-0732">Signal</keyword>
<protein>
    <recommendedName>
        <fullName evidence="4">Secreted protein</fullName>
    </recommendedName>
</protein>
<feature type="chain" id="PRO_5035315872" description="Secreted protein" evidence="1">
    <location>
        <begin position="17"/>
        <end position="105"/>
    </location>
</feature>